<dbReference type="InterPro" id="IPR007110">
    <property type="entry name" value="Ig-like_dom"/>
</dbReference>
<protein>
    <submittedName>
        <fullName evidence="10">Uncharacterized protein LOC102801023</fullName>
    </submittedName>
</protein>
<dbReference type="PROSITE" id="PS50026">
    <property type="entry name" value="EGF_3"/>
    <property type="match status" value="1"/>
</dbReference>
<feature type="domain" description="Fibronectin type-III" evidence="8">
    <location>
        <begin position="648"/>
        <end position="759"/>
    </location>
</feature>
<dbReference type="InterPro" id="IPR013783">
    <property type="entry name" value="Ig-like_fold"/>
</dbReference>
<dbReference type="InterPro" id="IPR013111">
    <property type="entry name" value="EGF_extracell"/>
</dbReference>
<evidence type="ECO:0000256" key="3">
    <source>
        <dbReference type="SAM" id="MobiDB-lite"/>
    </source>
</evidence>
<keyword evidence="2" id="KW-0245">EGF-like domain</keyword>
<dbReference type="InterPro" id="IPR000742">
    <property type="entry name" value="EGF"/>
</dbReference>
<dbReference type="InterPro" id="IPR036179">
    <property type="entry name" value="Ig-like_dom_sf"/>
</dbReference>
<dbReference type="PANTHER" id="PTHR26391">
    <property type="entry name" value="INACTIVE TYROSINE-PROTEIN KINASE 7"/>
    <property type="match status" value="1"/>
</dbReference>
<evidence type="ECO:0000313" key="10">
    <source>
        <dbReference type="RefSeq" id="XP_006812333.1"/>
    </source>
</evidence>
<dbReference type="CDD" id="cd00055">
    <property type="entry name" value="EGF_Lam"/>
    <property type="match status" value="1"/>
</dbReference>
<sequence length="979" mass="106760">MATRLPLLFFVVLKISVSVAYQDITFFNAKALPSLTGGYFIGGYSAGDAQSTVGTSFTYGRVIDTGTGDELPIGYTEESLYGFTRRLYLPEGAARPGVYYCNTTDVSIQTVQVASQADIYPENKTKTVNWGDDVTLTMTIQSTSISESQLIWKHNGVDIEAWNGQSSIIITSAKPSDAGIYECYTTQQQRQNGLHGFMRLIVRSCPNGKYGDTCLFNCPTCYNGGICNADTGECICPPGFTGDDCNTGCQYRGTWGKNCGRGCSSTNTDACRKRMFCVADPYGCSCLASYTGLDCNTDCPDGKYGAGCTQTCHCTQGCNKSDDDLLVSGECTTSGDTCDDGWGGENCRVPSACPDGLYGELCNYNCHCKNNAPCDKNTGVCPNDDCAPGWINLDTIDSDCQQGERSKEKGKAKEDVEDASGGGEWEGWDEDEGCFKSCKVEGGDGRPKYRSFFYHKVIPEETHFICEISGNPVVANNEMKLWKLGTTDFLSPTTYNDGDKYTAIGNFTVAVVQNDDVYFCGAPDIGFNGFSVTVKLYDPPRFKTSNKPQVSDSQSDQLTVTWNKWTTDDIGDGPVVSYKVYYRESGESDWISGQVVPVSDSSQMSYTSTITGLQWSTAYEITVTVKRPGPLGEGSKETTIAGTTLCATPQAPIIHQVYPELNELEVHVQVPDRDGIKCKQGSIDGYIDYIKVKYRKAGTQDEYKGKRKQFEGSVNGSEVITITGVSLQPYTEYEIIAVLRNANVTSPPSDPVTVKTPEDDDDNTKKDISIENGDMNEYNVDNLQYRVHYSVQITYKSLHSVYSSTAPVSKDLLVTEPPPYTLKGLPAGTQFEISVNASTSKGFGEHKTIISGTKIVIDDISDILVPVVVTAPVLTETTATINLRKFDDNVDINKDTEQMKYVVVVEEEQQQQKRDLEENQYIIALFPLNEIPDQLIVGDAGAVSDPGTSTDTSSGIIGGVIAAVLIVAVIIALVFFLRR</sequence>
<evidence type="ECO:0000259" key="7">
    <source>
        <dbReference type="PROSITE" id="PS50835"/>
    </source>
</evidence>
<evidence type="ECO:0000259" key="8">
    <source>
        <dbReference type="PROSITE" id="PS50853"/>
    </source>
</evidence>
<dbReference type="CDD" id="cd00063">
    <property type="entry name" value="FN3"/>
    <property type="match status" value="2"/>
</dbReference>
<keyword evidence="5" id="KW-0732">Signal</keyword>
<dbReference type="InterPro" id="IPR036116">
    <property type="entry name" value="FN3_sf"/>
</dbReference>
<organism evidence="9 10">
    <name type="scientific">Saccoglossus kowalevskii</name>
    <name type="common">Acorn worm</name>
    <dbReference type="NCBI Taxonomy" id="10224"/>
    <lineage>
        <taxon>Eukaryota</taxon>
        <taxon>Metazoa</taxon>
        <taxon>Hemichordata</taxon>
        <taxon>Enteropneusta</taxon>
        <taxon>Harrimaniidae</taxon>
        <taxon>Saccoglossus</taxon>
    </lineage>
</organism>
<dbReference type="RefSeq" id="XP_006812333.1">
    <property type="nucleotide sequence ID" value="XM_006812270.1"/>
</dbReference>
<evidence type="ECO:0000256" key="4">
    <source>
        <dbReference type="SAM" id="Phobius"/>
    </source>
</evidence>
<evidence type="ECO:0000256" key="1">
    <source>
        <dbReference type="ARBA" id="ARBA00023157"/>
    </source>
</evidence>
<feature type="region of interest" description="Disordered" evidence="3">
    <location>
        <begin position="401"/>
        <end position="427"/>
    </location>
</feature>
<gene>
    <name evidence="10" type="primary">LOC102801023</name>
</gene>
<keyword evidence="4" id="KW-1133">Transmembrane helix</keyword>
<feature type="domain" description="Ig-like" evidence="7">
    <location>
        <begin position="121"/>
        <end position="195"/>
    </location>
</feature>
<evidence type="ECO:0000256" key="5">
    <source>
        <dbReference type="SAM" id="SignalP"/>
    </source>
</evidence>
<proteinExistence type="predicted"/>
<dbReference type="SUPFAM" id="SSF48726">
    <property type="entry name" value="Immunoglobulin"/>
    <property type="match status" value="1"/>
</dbReference>
<evidence type="ECO:0000259" key="6">
    <source>
        <dbReference type="PROSITE" id="PS50026"/>
    </source>
</evidence>
<dbReference type="PROSITE" id="PS00022">
    <property type="entry name" value="EGF_1"/>
    <property type="match status" value="1"/>
</dbReference>
<feature type="domain" description="EGF-like" evidence="6">
    <location>
        <begin position="210"/>
        <end position="246"/>
    </location>
</feature>
<dbReference type="SUPFAM" id="SSF49265">
    <property type="entry name" value="Fibronectin type III"/>
    <property type="match status" value="1"/>
</dbReference>
<dbReference type="GeneID" id="102801023"/>
<dbReference type="InterPro" id="IPR003599">
    <property type="entry name" value="Ig_sub"/>
</dbReference>
<keyword evidence="4" id="KW-0472">Membrane</keyword>
<dbReference type="Gene3D" id="2.60.40.10">
    <property type="entry name" value="Immunoglobulins"/>
    <property type="match status" value="3"/>
</dbReference>
<feature type="domain" description="Fibronectin type-III" evidence="8">
    <location>
        <begin position="544"/>
        <end position="646"/>
    </location>
</feature>
<keyword evidence="9" id="KW-1185">Reference proteome</keyword>
<evidence type="ECO:0000313" key="9">
    <source>
        <dbReference type="Proteomes" id="UP000694865"/>
    </source>
</evidence>
<feature type="disulfide bond" evidence="2">
    <location>
        <begin position="236"/>
        <end position="245"/>
    </location>
</feature>
<feature type="compositionally biased region" description="Basic and acidic residues" evidence="3">
    <location>
        <begin position="402"/>
        <end position="414"/>
    </location>
</feature>
<feature type="transmembrane region" description="Helical" evidence="4">
    <location>
        <begin position="956"/>
        <end position="977"/>
    </location>
</feature>
<keyword evidence="4" id="KW-0812">Transmembrane</keyword>
<keyword evidence="1 2" id="KW-1015">Disulfide bond</keyword>
<accession>A0ABM0LX42</accession>
<feature type="region of interest" description="Disordered" evidence="3">
    <location>
        <begin position="746"/>
        <end position="768"/>
    </location>
</feature>
<dbReference type="Pfam" id="PF07974">
    <property type="entry name" value="EGF_2"/>
    <property type="match status" value="1"/>
</dbReference>
<name>A0ABM0LX42_SACKO</name>
<dbReference type="PROSITE" id="PS50835">
    <property type="entry name" value="IG_LIKE"/>
    <property type="match status" value="1"/>
</dbReference>
<dbReference type="SMART" id="SM00409">
    <property type="entry name" value="IG"/>
    <property type="match status" value="1"/>
</dbReference>
<dbReference type="InterPro" id="IPR003961">
    <property type="entry name" value="FN3_dom"/>
</dbReference>
<dbReference type="SMART" id="SM00181">
    <property type="entry name" value="EGF"/>
    <property type="match status" value="3"/>
</dbReference>
<comment type="caution">
    <text evidence="2">Lacks conserved residue(s) required for the propagation of feature annotation.</text>
</comment>
<dbReference type="InterPro" id="IPR002049">
    <property type="entry name" value="LE_dom"/>
</dbReference>
<dbReference type="Proteomes" id="UP000694865">
    <property type="component" value="Unplaced"/>
</dbReference>
<dbReference type="PROSITE" id="PS50853">
    <property type="entry name" value="FN3"/>
    <property type="match status" value="2"/>
</dbReference>
<feature type="non-terminal residue" evidence="10">
    <location>
        <position position="979"/>
    </location>
</feature>
<dbReference type="SMART" id="SM00060">
    <property type="entry name" value="FN3"/>
    <property type="match status" value="3"/>
</dbReference>
<feature type="chain" id="PRO_5046018787" evidence="5">
    <location>
        <begin position="21"/>
        <end position="979"/>
    </location>
</feature>
<feature type="signal peptide" evidence="5">
    <location>
        <begin position="1"/>
        <end position="20"/>
    </location>
</feature>
<dbReference type="PANTHER" id="PTHR26391:SF18">
    <property type="entry name" value="PROTEIN KINASE RECEPTOR TIE-1, PUTATIVE-RELATED"/>
    <property type="match status" value="1"/>
</dbReference>
<dbReference type="Gene3D" id="2.170.300.10">
    <property type="entry name" value="Tie2 ligand-binding domain superfamily"/>
    <property type="match status" value="1"/>
</dbReference>
<evidence type="ECO:0000256" key="2">
    <source>
        <dbReference type="PROSITE-ProRule" id="PRU00076"/>
    </source>
</evidence>
<dbReference type="Pfam" id="PF00041">
    <property type="entry name" value="fn3"/>
    <property type="match status" value="1"/>
</dbReference>
<reference evidence="10" key="1">
    <citation type="submission" date="2025-08" db="UniProtKB">
        <authorList>
            <consortium name="RefSeq"/>
        </authorList>
    </citation>
    <scope>IDENTIFICATION</scope>
    <source>
        <tissue evidence="10">Testes</tissue>
    </source>
</reference>